<evidence type="ECO:0000313" key="2">
    <source>
        <dbReference type="EMBL" id="EEV88479.1"/>
    </source>
</evidence>
<protein>
    <recommendedName>
        <fullName evidence="1">Integrase catalytic domain-containing protein</fullName>
    </recommendedName>
</protein>
<comment type="caution">
    <text evidence="2">The sequence shown here is derived from an EMBL/GenBank/DDBJ whole genome shotgun (WGS) entry which is preliminary data.</text>
</comment>
<feature type="domain" description="Integrase catalytic" evidence="1">
    <location>
        <begin position="1"/>
        <end position="126"/>
    </location>
</feature>
<dbReference type="PANTHER" id="PTHR46889">
    <property type="entry name" value="TRANSPOSASE INSF FOR INSERTION SEQUENCE IS3B-RELATED"/>
    <property type="match status" value="1"/>
</dbReference>
<dbReference type="PANTHER" id="PTHR46889:SF5">
    <property type="entry name" value="INTEGRASE PROTEIN"/>
    <property type="match status" value="1"/>
</dbReference>
<dbReference type="PROSITE" id="PS50994">
    <property type="entry name" value="INTEGRASE"/>
    <property type="match status" value="1"/>
</dbReference>
<dbReference type="SUPFAM" id="SSF53098">
    <property type="entry name" value="Ribonuclease H-like"/>
    <property type="match status" value="1"/>
</dbReference>
<accession>C8NA42</accession>
<sequence length="126" mass="13431">MPTRSGFVYTAFVIDVYSRYIVGWRVMSSMETTLVFDALEQALHAHGMLGGLTHHSDRGSQYLSLCYSARVGEAGVKASAGTTGDSYDNALAESIIGLYKTEVIAIAQAMLASGKPFNPAMQGGNC</sequence>
<gene>
    <name evidence="2" type="ORF">HMPREF0198_1370</name>
</gene>
<proteinExistence type="predicted"/>
<dbReference type="InterPro" id="IPR012337">
    <property type="entry name" value="RNaseH-like_sf"/>
</dbReference>
<name>C8NA42_CARH6</name>
<dbReference type="Proteomes" id="UP000004870">
    <property type="component" value="Unassembled WGS sequence"/>
</dbReference>
<evidence type="ECO:0000313" key="3">
    <source>
        <dbReference type="Proteomes" id="UP000004870"/>
    </source>
</evidence>
<evidence type="ECO:0000259" key="1">
    <source>
        <dbReference type="PROSITE" id="PS50994"/>
    </source>
</evidence>
<dbReference type="HOGENOM" id="CLU_027402_41_4_6"/>
<dbReference type="Gene3D" id="3.30.420.10">
    <property type="entry name" value="Ribonuclease H-like superfamily/Ribonuclease H"/>
    <property type="match status" value="1"/>
</dbReference>
<dbReference type="AlphaFoldDB" id="C8NA42"/>
<dbReference type="Pfam" id="PF00665">
    <property type="entry name" value="rve"/>
    <property type="match status" value="1"/>
</dbReference>
<keyword evidence="3" id="KW-1185">Reference proteome</keyword>
<dbReference type="GO" id="GO:0003676">
    <property type="term" value="F:nucleic acid binding"/>
    <property type="evidence" value="ECO:0007669"/>
    <property type="project" value="InterPro"/>
</dbReference>
<dbReference type="OrthoDB" id="9810995at2"/>
<dbReference type="InterPro" id="IPR036397">
    <property type="entry name" value="RNaseH_sf"/>
</dbReference>
<dbReference type="InterPro" id="IPR001584">
    <property type="entry name" value="Integrase_cat-core"/>
</dbReference>
<dbReference type="EMBL" id="ACKY01000069">
    <property type="protein sequence ID" value="EEV88479.1"/>
    <property type="molecule type" value="Genomic_DNA"/>
</dbReference>
<dbReference type="InterPro" id="IPR050900">
    <property type="entry name" value="Transposase_IS3/IS150/IS904"/>
</dbReference>
<dbReference type="GO" id="GO:0015074">
    <property type="term" value="P:DNA integration"/>
    <property type="evidence" value="ECO:0007669"/>
    <property type="project" value="InterPro"/>
</dbReference>
<organism evidence="2 3">
    <name type="scientific">Cardiobacterium hominis (strain ATCC 15826 / DSM 8339 / NCTC 10426 / 6573)</name>
    <dbReference type="NCBI Taxonomy" id="638300"/>
    <lineage>
        <taxon>Bacteria</taxon>
        <taxon>Pseudomonadati</taxon>
        <taxon>Pseudomonadota</taxon>
        <taxon>Gammaproteobacteria</taxon>
        <taxon>Cardiobacteriales</taxon>
        <taxon>Cardiobacteriaceae</taxon>
        <taxon>Cardiobacterium</taxon>
    </lineage>
</organism>
<reference evidence="2 3" key="1">
    <citation type="submission" date="2009-08" db="EMBL/GenBank/DDBJ databases">
        <authorList>
            <person name="Qin X."/>
            <person name="Bachman B."/>
            <person name="Battles P."/>
            <person name="Bell A."/>
            <person name="Bess C."/>
            <person name="Bickham C."/>
            <person name="Chaboub L."/>
            <person name="Chen D."/>
            <person name="Coyle M."/>
            <person name="Deiros D.R."/>
            <person name="Dinh H."/>
            <person name="Forbes L."/>
            <person name="Fowler G."/>
            <person name="Francisco L."/>
            <person name="Fu Q."/>
            <person name="Gubbala S."/>
            <person name="Hale W."/>
            <person name="Han Y."/>
            <person name="Hemphill L."/>
            <person name="Highlander S.K."/>
            <person name="Hirani K."/>
            <person name="Hogues M."/>
            <person name="Jackson L."/>
            <person name="Jakkamsetti A."/>
            <person name="Javaid M."/>
            <person name="Jiang H."/>
            <person name="Korchina V."/>
            <person name="Kovar C."/>
            <person name="Lara F."/>
            <person name="Lee S."/>
            <person name="Mata R."/>
            <person name="Mathew T."/>
            <person name="Moen C."/>
            <person name="Morales K."/>
            <person name="Munidasa M."/>
            <person name="Nazareth L."/>
            <person name="Ngo R."/>
            <person name="Nguyen L."/>
            <person name="Okwuonu G."/>
            <person name="Ongeri F."/>
            <person name="Patil S."/>
            <person name="Petrosino J."/>
            <person name="Pham C."/>
            <person name="Pham P."/>
            <person name="Pu L.-L."/>
            <person name="Puazo M."/>
            <person name="Raj R."/>
            <person name="Reid J."/>
            <person name="Rouhana J."/>
            <person name="Saada N."/>
            <person name="Shang Y."/>
            <person name="Simmons D."/>
            <person name="Thornton R."/>
            <person name="Warren J."/>
            <person name="Weissenberger G."/>
            <person name="Zhang J."/>
            <person name="Zhang L."/>
            <person name="Zhou C."/>
            <person name="Zhu D."/>
            <person name="Muzny D."/>
            <person name="Worley K."/>
            <person name="Gibbs R."/>
        </authorList>
    </citation>
    <scope>NUCLEOTIDE SEQUENCE [LARGE SCALE GENOMIC DNA]</scope>
    <source>
        <strain evidence="3">ATCC 15826 / DSM 8339 / NCTC 10426 / 6573</strain>
    </source>
</reference>